<keyword evidence="4" id="KW-1185">Reference proteome</keyword>
<evidence type="ECO:0000313" key="4">
    <source>
        <dbReference type="Proteomes" id="UP001172082"/>
    </source>
</evidence>
<dbReference type="Gene3D" id="2.60.40.10">
    <property type="entry name" value="Immunoglobulins"/>
    <property type="match status" value="1"/>
</dbReference>
<name>A0ABT8KJ09_9BACT</name>
<comment type="caution">
    <text evidence="3">The sequence shown here is derived from an EMBL/GenBank/DDBJ whole genome shotgun (WGS) entry which is preliminary data.</text>
</comment>
<dbReference type="EMBL" id="JAUJEA010000001">
    <property type="protein sequence ID" value="MDN5200711.1"/>
    <property type="molecule type" value="Genomic_DNA"/>
</dbReference>
<organism evidence="3 4">
    <name type="scientific">Splendidivirga corallicola</name>
    <dbReference type="NCBI Taxonomy" id="3051826"/>
    <lineage>
        <taxon>Bacteria</taxon>
        <taxon>Pseudomonadati</taxon>
        <taxon>Bacteroidota</taxon>
        <taxon>Cytophagia</taxon>
        <taxon>Cytophagales</taxon>
        <taxon>Splendidivirgaceae</taxon>
        <taxon>Splendidivirga</taxon>
    </lineage>
</organism>
<evidence type="ECO:0000256" key="1">
    <source>
        <dbReference type="SAM" id="Coils"/>
    </source>
</evidence>
<feature type="signal peptide" evidence="2">
    <location>
        <begin position="1"/>
        <end position="26"/>
    </location>
</feature>
<keyword evidence="2" id="KW-0732">Signal</keyword>
<feature type="chain" id="PRO_5045251453" evidence="2">
    <location>
        <begin position="27"/>
        <end position="183"/>
    </location>
</feature>
<dbReference type="InterPro" id="IPR013783">
    <property type="entry name" value="Ig-like_fold"/>
</dbReference>
<keyword evidence="1" id="KW-0175">Coiled coil</keyword>
<reference evidence="3" key="1">
    <citation type="submission" date="2023-06" db="EMBL/GenBank/DDBJ databases">
        <title>Genomic of Parafulvivirga corallium.</title>
        <authorList>
            <person name="Wang G."/>
        </authorList>
    </citation>
    <scope>NUCLEOTIDE SEQUENCE</scope>
    <source>
        <strain evidence="3">BMA10</strain>
    </source>
</reference>
<sequence length="183" mass="19320">MKRIISQIAGLAMVMAVMMACSNAQTEERLAALEERVAKLEGNSSTASNNKPEISSLAANVSTEEVEGPVPVFKFEKEEFDFGTVKAGEIVNHTFKFTNVGEAPLIIQSATASCGCTVPQKPDKPIGVGETGEIVVQFDSKNKSGAQSPTVTVTANTNPKVTRLKLKGTVTAAAKLPDGPVRK</sequence>
<dbReference type="PANTHER" id="PTHR37833">
    <property type="entry name" value="LIPOPROTEIN-RELATED"/>
    <property type="match status" value="1"/>
</dbReference>
<dbReference type="PANTHER" id="PTHR37833:SF1">
    <property type="entry name" value="SIGNAL PEPTIDE PROTEIN"/>
    <property type="match status" value="1"/>
</dbReference>
<protein>
    <submittedName>
        <fullName evidence="3">DUF1573 domain-containing protein</fullName>
    </submittedName>
</protein>
<dbReference type="RefSeq" id="WP_346750733.1">
    <property type="nucleotide sequence ID" value="NZ_JAUJEA010000001.1"/>
</dbReference>
<evidence type="ECO:0000313" key="3">
    <source>
        <dbReference type="EMBL" id="MDN5200711.1"/>
    </source>
</evidence>
<gene>
    <name evidence="3" type="ORF">QQ008_05050</name>
</gene>
<dbReference type="InterPro" id="IPR011467">
    <property type="entry name" value="DUF1573"/>
</dbReference>
<proteinExistence type="predicted"/>
<feature type="coiled-coil region" evidence="1">
    <location>
        <begin position="23"/>
        <end position="50"/>
    </location>
</feature>
<dbReference type="PROSITE" id="PS51257">
    <property type="entry name" value="PROKAR_LIPOPROTEIN"/>
    <property type="match status" value="1"/>
</dbReference>
<accession>A0ABT8KJ09</accession>
<dbReference type="Proteomes" id="UP001172082">
    <property type="component" value="Unassembled WGS sequence"/>
</dbReference>
<dbReference type="Pfam" id="PF07610">
    <property type="entry name" value="DUF1573"/>
    <property type="match status" value="1"/>
</dbReference>
<evidence type="ECO:0000256" key="2">
    <source>
        <dbReference type="SAM" id="SignalP"/>
    </source>
</evidence>